<sequence length="105" mass="12414">MTPENFFMFIPCDFWSLENFIAFSIGNDESADKENIHRIYYTSLRKISDDTKSSQEVRDRAGKLLDNKKTDCKIVAEIWYNINEQRLKVELSERTYALGLIFHHC</sequence>
<reference evidence="1" key="1">
    <citation type="submission" date="2021-06" db="EMBL/GenBank/DDBJ databases">
        <authorList>
            <person name="Kallberg Y."/>
            <person name="Tangrot J."/>
            <person name="Rosling A."/>
        </authorList>
    </citation>
    <scope>NUCLEOTIDE SEQUENCE</scope>
    <source>
        <strain evidence="1">MA453B</strain>
    </source>
</reference>
<organism evidence="1 2">
    <name type="scientific">Dentiscutata erythropus</name>
    <dbReference type="NCBI Taxonomy" id="1348616"/>
    <lineage>
        <taxon>Eukaryota</taxon>
        <taxon>Fungi</taxon>
        <taxon>Fungi incertae sedis</taxon>
        <taxon>Mucoromycota</taxon>
        <taxon>Glomeromycotina</taxon>
        <taxon>Glomeromycetes</taxon>
        <taxon>Diversisporales</taxon>
        <taxon>Gigasporaceae</taxon>
        <taxon>Dentiscutata</taxon>
    </lineage>
</organism>
<proteinExistence type="predicted"/>
<keyword evidence="2" id="KW-1185">Reference proteome</keyword>
<comment type="caution">
    <text evidence="1">The sequence shown here is derived from an EMBL/GenBank/DDBJ whole genome shotgun (WGS) entry which is preliminary data.</text>
</comment>
<protein>
    <submittedName>
        <fullName evidence="1">13089_t:CDS:1</fullName>
    </submittedName>
</protein>
<accession>A0A9N9IIW7</accession>
<evidence type="ECO:0000313" key="2">
    <source>
        <dbReference type="Proteomes" id="UP000789405"/>
    </source>
</evidence>
<dbReference type="AlphaFoldDB" id="A0A9N9IIW7"/>
<gene>
    <name evidence="1" type="ORF">DERYTH_LOCUS15755</name>
</gene>
<dbReference type="EMBL" id="CAJVPY010013050">
    <property type="protein sequence ID" value="CAG8738174.1"/>
    <property type="molecule type" value="Genomic_DNA"/>
</dbReference>
<evidence type="ECO:0000313" key="1">
    <source>
        <dbReference type="EMBL" id="CAG8738174.1"/>
    </source>
</evidence>
<dbReference type="OrthoDB" id="2156052at2759"/>
<dbReference type="Proteomes" id="UP000789405">
    <property type="component" value="Unassembled WGS sequence"/>
</dbReference>
<name>A0A9N9IIW7_9GLOM</name>